<dbReference type="EMBL" id="JBHTEC010000008">
    <property type="protein sequence ID" value="MFD0288892.1"/>
    <property type="molecule type" value="Genomic_DNA"/>
</dbReference>
<accession>A0ABW2W275</accession>
<protein>
    <recommendedName>
        <fullName evidence="3">Polyketide cyclase / dehydrase and lipid transport</fullName>
    </recommendedName>
</protein>
<organism evidence="1 2">
    <name type="scientific">Streptomyces lutosisoli</name>
    <dbReference type="NCBI Taxonomy" id="2665721"/>
    <lineage>
        <taxon>Bacteria</taxon>
        <taxon>Bacillati</taxon>
        <taxon>Actinomycetota</taxon>
        <taxon>Actinomycetes</taxon>
        <taxon>Kitasatosporales</taxon>
        <taxon>Streptomycetaceae</taxon>
        <taxon>Streptomyces</taxon>
    </lineage>
</organism>
<gene>
    <name evidence="1" type="ORF">ACFQZP_46325</name>
</gene>
<dbReference type="RefSeq" id="WP_381250739.1">
    <property type="nucleotide sequence ID" value="NZ_JBHTBI010000005.1"/>
</dbReference>
<sequence length="217" mass="23764">MGADGSTGAGAPLLLDGALPDFRFARLESTAIAAPPGVVFGAARDLDLRSVHSPLLDVVMWVRVMPDKLRNRIPPPLPEMRVAHLFDLASKGEQPWMALGENPGRELVFGAVGKVWKPSIEWRWMEPEDFTPFDEPGWAKMAAAFVVHPYGARRTLLTYEARTVCTDLESTARFLRYWTLVSGGVGIVLRATLKAVKEAAERESGLYDPSPVSHPGS</sequence>
<evidence type="ECO:0008006" key="3">
    <source>
        <dbReference type="Google" id="ProtNLM"/>
    </source>
</evidence>
<name>A0ABW2W275_9ACTN</name>
<keyword evidence="2" id="KW-1185">Reference proteome</keyword>
<proteinExistence type="predicted"/>
<evidence type="ECO:0000313" key="2">
    <source>
        <dbReference type="Proteomes" id="UP001596957"/>
    </source>
</evidence>
<comment type="caution">
    <text evidence="1">The sequence shown here is derived from an EMBL/GenBank/DDBJ whole genome shotgun (WGS) entry which is preliminary data.</text>
</comment>
<evidence type="ECO:0000313" key="1">
    <source>
        <dbReference type="EMBL" id="MFD0288892.1"/>
    </source>
</evidence>
<reference evidence="2" key="1">
    <citation type="journal article" date="2019" name="Int. J. Syst. Evol. Microbiol.">
        <title>The Global Catalogue of Microorganisms (GCM) 10K type strain sequencing project: providing services to taxonomists for standard genome sequencing and annotation.</title>
        <authorList>
            <consortium name="The Broad Institute Genomics Platform"/>
            <consortium name="The Broad Institute Genome Sequencing Center for Infectious Disease"/>
            <person name="Wu L."/>
            <person name="Ma J."/>
        </authorList>
    </citation>
    <scope>NUCLEOTIDE SEQUENCE [LARGE SCALE GENOMIC DNA]</scope>
    <source>
        <strain evidence="2">CGMCC 4.7198</strain>
    </source>
</reference>
<dbReference type="Proteomes" id="UP001596957">
    <property type="component" value="Unassembled WGS sequence"/>
</dbReference>